<comment type="caution">
    <text evidence="3">The sequence shown here is derived from an EMBL/GenBank/DDBJ whole genome shotgun (WGS) entry which is preliminary data.</text>
</comment>
<feature type="transmembrane region" description="Helical" evidence="2">
    <location>
        <begin position="142"/>
        <end position="161"/>
    </location>
</feature>
<feature type="region of interest" description="Disordered" evidence="1">
    <location>
        <begin position="420"/>
        <end position="454"/>
    </location>
</feature>
<organism evidence="3 4">
    <name type="scientific">Nocardiopsis lambiniae</name>
    <dbReference type="NCBI Taxonomy" id="3075539"/>
    <lineage>
        <taxon>Bacteria</taxon>
        <taxon>Bacillati</taxon>
        <taxon>Actinomycetota</taxon>
        <taxon>Actinomycetes</taxon>
        <taxon>Streptosporangiales</taxon>
        <taxon>Nocardiopsidaceae</taxon>
        <taxon>Nocardiopsis</taxon>
    </lineage>
</organism>
<dbReference type="Proteomes" id="UP001183390">
    <property type="component" value="Unassembled WGS sequence"/>
</dbReference>
<feature type="transmembrane region" description="Helical" evidence="2">
    <location>
        <begin position="112"/>
        <end position="130"/>
    </location>
</feature>
<proteinExistence type="predicted"/>
<feature type="compositionally biased region" description="Low complexity" evidence="1">
    <location>
        <begin position="428"/>
        <end position="442"/>
    </location>
</feature>
<dbReference type="RefSeq" id="WP_311512926.1">
    <property type="nucleotide sequence ID" value="NZ_JAVREP010000012.1"/>
</dbReference>
<gene>
    <name evidence="3" type="ORF">RM479_18240</name>
</gene>
<keyword evidence="4" id="KW-1185">Reference proteome</keyword>
<evidence type="ECO:0000313" key="3">
    <source>
        <dbReference type="EMBL" id="MDT0330360.1"/>
    </source>
</evidence>
<evidence type="ECO:0000313" key="4">
    <source>
        <dbReference type="Proteomes" id="UP001183390"/>
    </source>
</evidence>
<evidence type="ECO:0000256" key="1">
    <source>
        <dbReference type="SAM" id="MobiDB-lite"/>
    </source>
</evidence>
<feature type="transmembrane region" description="Helical" evidence="2">
    <location>
        <begin position="75"/>
        <end position="92"/>
    </location>
</feature>
<keyword evidence="2" id="KW-0472">Membrane</keyword>
<reference evidence="4" key="1">
    <citation type="submission" date="2023-07" db="EMBL/GenBank/DDBJ databases">
        <title>30 novel species of actinomycetes from the DSMZ collection.</title>
        <authorList>
            <person name="Nouioui I."/>
        </authorList>
    </citation>
    <scope>NUCLEOTIDE SEQUENCE [LARGE SCALE GENOMIC DNA]</scope>
    <source>
        <strain evidence="4">DSM 44743</strain>
    </source>
</reference>
<dbReference type="EMBL" id="JAVREP010000012">
    <property type="protein sequence ID" value="MDT0330360.1"/>
    <property type="molecule type" value="Genomic_DNA"/>
</dbReference>
<feature type="transmembrane region" description="Helical" evidence="2">
    <location>
        <begin position="35"/>
        <end position="54"/>
    </location>
</feature>
<keyword evidence="2" id="KW-1133">Transmembrane helix</keyword>
<protein>
    <submittedName>
        <fullName evidence="3">Uncharacterized protein</fullName>
    </submittedName>
</protein>
<accession>A0ABU2MCE4</accession>
<sequence length="454" mass="48242">MPEGRRPSDTPEVPRAEVSPGVGHLRTSLSYFRKAFRAFWSALGWILTVPFRRFAGMVRHGRASHPRGGRSMRRAIVALATLFVFALIAYVMRHLLFANGTLQGDGSMRLTSLALSSLIVVAGVFVLAWYRRGRSEEGSGGESSATVLAGVFGAGIAIFTITETIAPNTPEDALVAACRNAPVYGAEHTVMTGDQGVSFREGPGRQFEQAGRYGPECSVGVDGMCLGEAWPDLWLGTLDQRWFKVHNEDVYLPAAAVITQAAELEVASGPSVQCEERFGAVSPTLSTLTLTPPDPVSGEQMLRIDADHTVSVGYAYLADEMSSPRSIGGPSEEEQGAQMKIEQGFIGLWPTARTREMLGVDTDLTMVAVPCLAGNVPFREAALFARVALSEAGASEPQEIETVSEHHANMLVNIACARSPGPVSSVGAETSPEPAPEAEVSPGTEPTGSPVEGG</sequence>
<name>A0ABU2MCE4_9ACTN</name>
<evidence type="ECO:0000256" key="2">
    <source>
        <dbReference type="SAM" id="Phobius"/>
    </source>
</evidence>
<keyword evidence="2" id="KW-0812">Transmembrane</keyword>